<dbReference type="PRINTS" id="PR00368">
    <property type="entry name" value="FADPNR"/>
</dbReference>
<dbReference type="Proteomes" id="UP001323798">
    <property type="component" value="Chromosome"/>
</dbReference>
<gene>
    <name evidence="2" type="ORF">SM116_15125</name>
</gene>
<organism evidence="2 3">
    <name type="scientific">Microbacterium rhizosphaerae</name>
    <dbReference type="NCBI Taxonomy" id="1678237"/>
    <lineage>
        <taxon>Bacteria</taxon>
        <taxon>Bacillati</taxon>
        <taxon>Actinomycetota</taxon>
        <taxon>Actinomycetes</taxon>
        <taxon>Micrococcales</taxon>
        <taxon>Microbacteriaceae</taxon>
        <taxon>Microbacterium</taxon>
    </lineage>
</organism>
<dbReference type="Pfam" id="PF13738">
    <property type="entry name" value="Pyr_redox_3"/>
    <property type="match status" value="1"/>
</dbReference>
<sequence>MDADVVVVGAGPAGLAVAACLGRAGVAAMVVDRGRAVGESWSTRYDRLHLHTPRIQSALPGLRMPRRFGRWVSKDDMAHYLRVYAREHRITPVFGTEVGRLERAGDGWTAETGAGEIAARQVVLATGYAHSRARTGWPGQDGFPGRVVHVTEYRNADEFAGARVLVVGAGNSGAEIAADLAEHGAASVHLAIRTPPNVIPRQFGPVPATLLAIPMDYLPARLVDPVNRLLQRIALGDLTRYGMPAPHAGVVAQVRATGVTPTIDVGLVAALRAGTVTPVAALERFDGAEALLGDGMRLIPDAVIVASGYTPGLDPLVGHLGVLDARGVPRAAGGRTVPGAPGLRFVGLFNPLKGQLLQIGMDARSAARAIARELAAPVTCPPGR</sequence>
<dbReference type="EMBL" id="CP139368">
    <property type="protein sequence ID" value="WPR89078.1"/>
    <property type="molecule type" value="Genomic_DNA"/>
</dbReference>
<reference evidence="2 3" key="1">
    <citation type="submission" date="2023-11" db="EMBL/GenBank/DDBJ databases">
        <title>Genome sequence of Microbacterium rhizosphaerae KACC 19337.</title>
        <authorList>
            <person name="Choi H."/>
            <person name="Kim S."/>
            <person name="Kim Y."/>
            <person name="Kwon S.-W."/>
            <person name="Heo J."/>
        </authorList>
    </citation>
    <scope>NUCLEOTIDE SEQUENCE [LARGE SCALE GENOMIC DNA]</scope>
    <source>
        <strain evidence="2 3">KACC 19337</strain>
    </source>
</reference>
<dbReference type="GO" id="GO:0016491">
    <property type="term" value="F:oxidoreductase activity"/>
    <property type="evidence" value="ECO:0007669"/>
    <property type="project" value="UniProtKB-KW"/>
</dbReference>
<dbReference type="Gene3D" id="3.50.50.60">
    <property type="entry name" value="FAD/NAD(P)-binding domain"/>
    <property type="match status" value="1"/>
</dbReference>
<dbReference type="PRINTS" id="PR00469">
    <property type="entry name" value="PNDRDTASEII"/>
</dbReference>
<name>A0ABZ0SJ32_9MICO</name>
<evidence type="ECO:0000313" key="2">
    <source>
        <dbReference type="EMBL" id="WPR89078.1"/>
    </source>
</evidence>
<evidence type="ECO:0000313" key="3">
    <source>
        <dbReference type="Proteomes" id="UP001323798"/>
    </source>
</evidence>
<accession>A0ABZ0SJ32</accession>
<protein>
    <submittedName>
        <fullName evidence="2">NAD(P)/FAD-dependent oxidoreductase</fullName>
        <ecNumber evidence="2">1.14.13.-</ecNumber>
    </submittedName>
</protein>
<evidence type="ECO:0000256" key="1">
    <source>
        <dbReference type="ARBA" id="ARBA00023002"/>
    </source>
</evidence>
<keyword evidence="3" id="KW-1185">Reference proteome</keyword>
<proteinExistence type="predicted"/>
<dbReference type="InterPro" id="IPR050982">
    <property type="entry name" value="Auxin_biosynth/cation_transpt"/>
</dbReference>
<dbReference type="PANTHER" id="PTHR43539">
    <property type="entry name" value="FLAVIN-BINDING MONOOXYGENASE-LIKE PROTEIN (AFU_ORTHOLOGUE AFUA_4G09220)"/>
    <property type="match status" value="1"/>
</dbReference>
<dbReference type="RefSeq" id="WP_320941795.1">
    <property type="nucleotide sequence ID" value="NZ_BAABEU010000001.1"/>
</dbReference>
<keyword evidence="1 2" id="KW-0560">Oxidoreductase</keyword>
<dbReference type="SUPFAM" id="SSF51905">
    <property type="entry name" value="FAD/NAD(P)-binding domain"/>
    <property type="match status" value="2"/>
</dbReference>
<dbReference type="PANTHER" id="PTHR43539:SF78">
    <property type="entry name" value="FLAVIN-CONTAINING MONOOXYGENASE"/>
    <property type="match status" value="1"/>
</dbReference>
<dbReference type="EC" id="1.14.13.-" evidence="2"/>
<dbReference type="InterPro" id="IPR036188">
    <property type="entry name" value="FAD/NAD-bd_sf"/>
</dbReference>